<dbReference type="InterPro" id="IPR000905">
    <property type="entry name" value="Gcp-like_dom"/>
</dbReference>
<dbReference type="GO" id="GO:0061711">
    <property type="term" value="F:tRNA N(6)-L-threonylcarbamoyladenine synthase activity"/>
    <property type="evidence" value="ECO:0007669"/>
    <property type="project" value="UniProtKB-EC"/>
</dbReference>
<dbReference type="Gene3D" id="3.30.420.40">
    <property type="match status" value="3"/>
</dbReference>
<organism evidence="3 4">
    <name type="scientific">Capronia coronata CBS 617.96</name>
    <dbReference type="NCBI Taxonomy" id="1182541"/>
    <lineage>
        <taxon>Eukaryota</taxon>
        <taxon>Fungi</taxon>
        <taxon>Dikarya</taxon>
        <taxon>Ascomycota</taxon>
        <taxon>Pezizomycotina</taxon>
        <taxon>Eurotiomycetes</taxon>
        <taxon>Chaetothyriomycetidae</taxon>
        <taxon>Chaetothyriales</taxon>
        <taxon>Herpotrichiellaceae</taxon>
        <taxon>Capronia</taxon>
    </lineage>
</organism>
<dbReference type="HAMAP" id="MF_01445">
    <property type="entry name" value="TsaD"/>
    <property type="match status" value="1"/>
</dbReference>
<dbReference type="SUPFAM" id="SSF53067">
    <property type="entry name" value="Actin-like ATPase domain"/>
    <property type="match status" value="2"/>
</dbReference>
<evidence type="ECO:0000313" key="4">
    <source>
        <dbReference type="Proteomes" id="UP000019484"/>
    </source>
</evidence>
<dbReference type="GO" id="GO:0005739">
    <property type="term" value="C:mitochondrion"/>
    <property type="evidence" value="ECO:0007669"/>
    <property type="project" value="UniProtKB-SubCell"/>
</dbReference>
<comment type="caution">
    <text evidence="3">The sequence shown here is derived from an EMBL/GenBank/DDBJ whole genome shotgun (WGS) entry which is preliminary data.</text>
</comment>
<dbReference type="OrthoDB" id="10259622at2759"/>
<keyword evidence="4" id="KW-1185">Reference proteome</keyword>
<evidence type="ECO:0000313" key="3">
    <source>
        <dbReference type="EMBL" id="EXJ88229.1"/>
    </source>
</evidence>
<dbReference type="GeneID" id="19160034"/>
<dbReference type="STRING" id="1182541.W9Z125"/>
<reference evidence="3 4" key="1">
    <citation type="submission" date="2013-03" db="EMBL/GenBank/DDBJ databases">
        <title>The Genome Sequence of Capronia coronata CBS 617.96.</title>
        <authorList>
            <consortium name="The Broad Institute Genomics Platform"/>
            <person name="Cuomo C."/>
            <person name="de Hoog S."/>
            <person name="Gorbushina A."/>
            <person name="Walker B."/>
            <person name="Young S.K."/>
            <person name="Zeng Q."/>
            <person name="Gargeya S."/>
            <person name="Fitzgerald M."/>
            <person name="Haas B."/>
            <person name="Abouelleil A."/>
            <person name="Allen A.W."/>
            <person name="Alvarado L."/>
            <person name="Arachchi H.M."/>
            <person name="Berlin A.M."/>
            <person name="Chapman S.B."/>
            <person name="Gainer-Dewar J."/>
            <person name="Goldberg J."/>
            <person name="Griggs A."/>
            <person name="Gujja S."/>
            <person name="Hansen M."/>
            <person name="Howarth C."/>
            <person name="Imamovic A."/>
            <person name="Ireland A."/>
            <person name="Larimer J."/>
            <person name="McCowan C."/>
            <person name="Murphy C."/>
            <person name="Pearson M."/>
            <person name="Poon T.W."/>
            <person name="Priest M."/>
            <person name="Roberts A."/>
            <person name="Saif S."/>
            <person name="Shea T."/>
            <person name="Sisk P."/>
            <person name="Sykes S."/>
            <person name="Wortman J."/>
            <person name="Nusbaum C."/>
            <person name="Birren B."/>
        </authorList>
    </citation>
    <scope>NUCLEOTIDE SEQUENCE [LARGE SCALE GENOMIC DNA]</scope>
    <source>
        <strain evidence="3 4">CBS 617.96</strain>
    </source>
</reference>
<comment type="function">
    <text evidence="1">Required for the formation of a threonylcarbamoyl group on adenosine at position 37 (t(6)A37) in mitochondrial tRNAs that read codons beginning with adenine. Probably involved in the transfer of the threonylcarbamoyl moiety of threonylcarbamoyl-AMP (TC-AMP) to the N6 group of A37. Involved in mitochondrial genome maintenance.</text>
</comment>
<keyword evidence="1" id="KW-0496">Mitochondrion</keyword>
<comment type="cofactor">
    <cofactor evidence="1">
        <name>a divalent metal cation</name>
        <dbReference type="ChEBI" id="CHEBI:60240"/>
    </cofactor>
    <text evidence="1">Binds 1 divalent metal cation per subunit.</text>
</comment>
<keyword evidence="1" id="KW-0808">Transferase</keyword>
<comment type="similarity">
    <text evidence="1">Belongs to the KAE1 / TsaD family.</text>
</comment>
<dbReference type="Pfam" id="PF00814">
    <property type="entry name" value="TsaD"/>
    <property type="match status" value="1"/>
</dbReference>
<proteinExistence type="inferred from homology"/>
<evidence type="ECO:0000256" key="1">
    <source>
        <dbReference type="HAMAP-Rule" id="MF_03179"/>
    </source>
</evidence>
<comment type="subcellular location">
    <subcellularLocation>
        <location evidence="1">Mitochondrion</location>
    </subcellularLocation>
</comment>
<comment type="subunit">
    <text evidence="1">Homodimer.</text>
</comment>
<dbReference type="AlphaFoldDB" id="W9Z125"/>
<dbReference type="PANTHER" id="PTHR11735:SF6">
    <property type="entry name" value="TRNA N6-ADENOSINE THREONYLCARBAMOYLTRANSFERASE, MITOCHONDRIAL"/>
    <property type="match status" value="1"/>
</dbReference>
<dbReference type="InterPro" id="IPR022450">
    <property type="entry name" value="TsaD"/>
</dbReference>
<dbReference type="InterPro" id="IPR017860">
    <property type="entry name" value="Peptidase_M22_CS"/>
</dbReference>
<dbReference type="EMBL" id="AMWN01000004">
    <property type="protein sequence ID" value="EXJ88229.1"/>
    <property type="molecule type" value="Genomic_DNA"/>
</dbReference>
<comment type="catalytic activity">
    <reaction evidence="1">
        <text>L-threonylcarbamoyladenylate + adenosine(37) in tRNA = N(6)-L-threonylcarbamoyladenosine(37) in tRNA + AMP + H(+)</text>
        <dbReference type="Rhea" id="RHEA:37059"/>
        <dbReference type="Rhea" id="RHEA-COMP:10162"/>
        <dbReference type="Rhea" id="RHEA-COMP:10163"/>
        <dbReference type="ChEBI" id="CHEBI:15378"/>
        <dbReference type="ChEBI" id="CHEBI:73682"/>
        <dbReference type="ChEBI" id="CHEBI:74411"/>
        <dbReference type="ChEBI" id="CHEBI:74418"/>
        <dbReference type="ChEBI" id="CHEBI:456215"/>
        <dbReference type="EC" id="2.3.1.234"/>
    </reaction>
</comment>
<dbReference type="PANTHER" id="PTHR11735">
    <property type="entry name" value="TRNA N6-ADENOSINE THREONYLCARBAMOYLTRANSFERASE"/>
    <property type="match status" value="1"/>
</dbReference>
<keyword evidence="1" id="KW-0479">Metal-binding</keyword>
<dbReference type="HOGENOM" id="CLU_023208_4_0_1"/>
<dbReference type="InterPro" id="IPR043129">
    <property type="entry name" value="ATPase_NBD"/>
</dbReference>
<dbReference type="eggNOG" id="KOG2707">
    <property type="taxonomic scope" value="Eukaryota"/>
</dbReference>
<protein>
    <recommendedName>
        <fullName evidence="2">Gcp-like domain-containing protein</fullName>
    </recommendedName>
</protein>
<dbReference type="RefSeq" id="XP_007724235.1">
    <property type="nucleotide sequence ID" value="XM_007726045.1"/>
</dbReference>
<gene>
    <name evidence="3" type="ORF">A1O1_05159</name>
</gene>
<keyword evidence="1" id="KW-0012">Acyltransferase</keyword>
<name>W9Z125_9EURO</name>
<dbReference type="Proteomes" id="UP000019484">
    <property type="component" value="Unassembled WGS sequence"/>
</dbReference>
<accession>W9Z125</accession>
<dbReference type="GO" id="GO:0046872">
    <property type="term" value="F:metal ion binding"/>
    <property type="evidence" value="ECO:0007669"/>
    <property type="project" value="UniProtKB-KW"/>
</dbReference>
<sequence length="464" mass="50688">MLHGPCRLKHVSATCSASSFSSILRRKLLTLAIESSCDDTCVAILSKCKSPQRSPSGRANLLFNEKVTAENTGKGGIVPVEALKSHDTHLAKLVDKSLSSLPVASGETPGFKKLWFRDGSVRQKPDFISVTRGPGMPVNLAVGLNTAKALAVAWQVPMVGIHHMQAHALTPRLVNSLQKQERSVKDKMRPDFPFLTLLVSGGHTMLLYSKGLVEHEILASTTDTAIGDELDKCGRLILPKQLQEGTLDTSYGKYLSAYAFKSADDYGSWSIPRSRHEELQKPVNKYGWNLVTPMSKSRTPAFSFASIASQVKTVLHDRESQGSRTTMGGEERVLLAQAALVTAFEHLGSRTMLALEKLRDQGVQISTLVVSGGVAANDFLRYYLRRMLDLRSFGHVELVFPPVELCTDNAAMIAWAGMEMFEAGYRTDLGCTPVRKWSMDSESEEGGILGIGGWIVSDDHPVAT</sequence>
<dbReference type="PROSITE" id="PS01016">
    <property type="entry name" value="GLYCOPROTEASE"/>
    <property type="match status" value="1"/>
</dbReference>
<keyword evidence="1" id="KW-0819">tRNA processing</keyword>
<feature type="domain" description="Gcp-like" evidence="2">
    <location>
        <begin position="71"/>
        <end position="415"/>
    </location>
</feature>
<dbReference type="GO" id="GO:0072670">
    <property type="term" value="P:mitochondrial tRNA threonylcarbamoyladenosine modification"/>
    <property type="evidence" value="ECO:0007669"/>
    <property type="project" value="TreeGrafter"/>
</dbReference>
<evidence type="ECO:0000259" key="2">
    <source>
        <dbReference type="Pfam" id="PF00814"/>
    </source>
</evidence>